<evidence type="ECO:0000313" key="2">
    <source>
        <dbReference type="Proteomes" id="UP000185839"/>
    </source>
</evidence>
<dbReference type="Proteomes" id="UP000185839">
    <property type="component" value="Unassembled WGS sequence"/>
</dbReference>
<dbReference type="AlphaFoldDB" id="A0A1N7MJP1"/>
<sequence>MKSQRLEITNNNEHSVAIASDLKKIITKR</sequence>
<accession>A0A1N7MJP1</accession>
<name>A0A1N7MJP1_9FLAO</name>
<reference evidence="2" key="1">
    <citation type="submission" date="2017-01" db="EMBL/GenBank/DDBJ databases">
        <authorList>
            <person name="Varghese N."/>
            <person name="Submissions S."/>
        </authorList>
    </citation>
    <scope>NUCLEOTIDE SEQUENCE [LARGE SCALE GENOMIC DNA]</scope>
    <source>
        <strain evidence="2">DSM 23145</strain>
    </source>
</reference>
<gene>
    <name evidence="1" type="ORF">SAMN05421789_10923</name>
</gene>
<dbReference type="EMBL" id="FTOI01000009">
    <property type="protein sequence ID" value="SIS86394.1"/>
    <property type="molecule type" value="Genomic_DNA"/>
</dbReference>
<organism evidence="1 2">
    <name type="scientific">Kaistella chaponensis</name>
    <dbReference type="NCBI Taxonomy" id="713588"/>
    <lineage>
        <taxon>Bacteria</taxon>
        <taxon>Pseudomonadati</taxon>
        <taxon>Bacteroidota</taxon>
        <taxon>Flavobacteriia</taxon>
        <taxon>Flavobacteriales</taxon>
        <taxon>Weeksellaceae</taxon>
        <taxon>Chryseobacterium group</taxon>
        <taxon>Kaistella</taxon>
    </lineage>
</organism>
<protein>
    <submittedName>
        <fullName evidence="1">Uncharacterized protein</fullName>
    </submittedName>
</protein>
<keyword evidence="2" id="KW-1185">Reference proteome</keyword>
<evidence type="ECO:0000313" key="1">
    <source>
        <dbReference type="EMBL" id="SIS86394.1"/>
    </source>
</evidence>
<proteinExistence type="predicted"/>